<geneLocation type="plasmid" evidence="3"/>
<name>A0A0B5AWT2_9BACL</name>
<dbReference type="Proteomes" id="UP000031449">
    <property type="component" value="Plasmid unnamed"/>
</dbReference>
<proteinExistence type="predicted"/>
<dbReference type="AlphaFoldDB" id="A0A0B5AWT2"/>
<dbReference type="HOGENOM" id="CLU_1956660_0_0_9"/>
<dbReference type="BioCyc" id="JESP1508404:G14D9-13123-MONOMER"/>
<keyword evidence="2" id="KW-0614">Plasmid</keyword>
<reference evidence="2 3" key="1">
    <citation type="submission" date="2014-08" db="EMBL/GenBank/DDBJ databases">
        <title>Complete genome of a marine bacteria Jeotgalibacillus malaysiensis.</title>
        <authorList>
            <person name="Yaakop A.S."/>
            <person name="Chan K.-G."/>
            <person name="Goh K.M."/>
        </authorList>
    </citation>
    <scope>NUCLEOTIDE SEQUENCE [LARGE SCALE GENOMIC DNA]</scope>
    <source>
        <strain evidence="2 3">D5</strain>
        <plasmid evidence="3">Plasmid</plasmid>
    </source>
</reference>
<evidence type="ECO:0000313" key="3">
    <source>
        <dbReference type="Proteomes" id="UP000031449"/>
    </source>
</evidence>
<accession>A0A0B5AWT2</accession>
<keyword evidence="3" id="KW-1185">Reference proteome</keyword>
<organism evidence="2 3">
    <name type="scientific">Jeotgalibacillus malaysiensis</name>
    <dbReference type="NCBI Taxonomy" id="1508404"/>
    <lineage>
        <taxon>Bacteria</taxon>
        <taxon>Bacillati</taxon>
        <taxon>Bacillota</taxon>
        <taxon>Bacilli</taxon>
        <taxon>Bacillales</taxon>
        <taxon>Caryophanaceae</taxon>
        <taxon>Jeotgalibacillus</taxon>
    </lineage>
</organism>
<protein>
    <submittedName>
        <fullName evidence="2">Uncharacterized protein</fullName>
    </submittedName>
</protein>
<feature type="transmembrane region" description="Helical" evidence="1">
    <location>
        <begin position="40"/>
        <end position="58"/>
    </location>
</feature>
<keyword evidence="1" id="KW-0812">Transmembrane</keyword>
<evidence type="ECO:0000313" key="2">
    <source>
        <dbReference type="EMBL" id="AJD93157.1"/>
    </source>
</evidence>
<keyword evidence="1" id="KW-0472">Membrane</keyword>
<feature type="transmembrane region" description="Helical" evidence="1">
    <location>
        <begin position="70"/>
        <end position="92"/>
    </location>
</feature>
<dbReference type="KEGG" id="jeo:JMA_38390"/>
<gene>
    <name evidence="2" type="ORF">JMA_38390</name>
</gene>
<feature type="transmembrane region" description="Helical" evidence="1">
    <location>
        <begin position="6"/>
        <end position="28"/>
    </location>
</feature>
<feature type="transmembrane region" description="Helical" evidence="1">
    <location>
        <begin position="104"/>
        <end position="127"/>
    </location>
</feature>
<keyword evidence="1" id="KW-1133">Transmembrane helix</keyword>
<dbReference type="EMBL" id="CP009417">
    <property type="protein sequence ID" value="AJD93157.1"/>
    <property type="molecule type" value="Genomic_DNA"/>
</dbReference>
<evidence type="ECO:0000256" key="1">
    <source>
        <dbReference type="SAM" id="Phobius"/>
    </source>
</evidence>
<sequence>MQTQLLMLIASLFLVFAFQVAVLIYGANSKQKGNKITGQLLPVIVTGIFTTAVFFVSGGSSMKPVEWVEFTGIFVAPVLLMTLFNMGALGTLGMIQSKRQHSKFLFIVSLLNVLALPAVGYTAWHFFG</sequence>